<gene>
    <name evidence="1" type="ORF">C5689_08970</name>
</gene>
<reference evidence="1 2" key="1">
    <citation type="journal article" date="2018" name="Appl. Microbiol. Biotechnol.">
        <title>Co-cultivation of the strictly anaerobic methanogen Methanosarcina barkeri with aerobic methanotrophs in an oxygen-limited membrane bioreactor.</title>
        <authorList>
            <person name="In 't Zandt M.H."/>
            <person name="van den Bosch T.J.M."/>
            <person name="Rijkers R."/>
            <person name="van Kessel M.A.H.J."/>
            <person name="Jetten M.S.M."/>
            <person name="Welte C.U."/>
        </authorList>
    </citation>
    <scope>NUCLEOTIDE SEQUENCE [LARGE SCALE GENOMIC DNA]</scope>
    <source>
        <strain evidence="1 2">DSM 17706</strain>
    </source>
</reference>
<proteinExistence type="predicted"/>
<keyword evidence="2" id="KW-1185">Reference proteome</keyword>
<dbReference type="OrthoDB" id="9815497at2"/>
<dbReference type="Proteomes" id="UP000245137">
    <property type="component" value="Unassembled WGS sequence"/>
</dbReference>
<dbReference type="EMBL" id="PUIV01000010">
    <property type="protein sequence ID" value="PWB94235.1"/>
    <property type="molecule type" value="Genomic_DNA"/>
</dbReference>
<sequence>MRPRHEIATPRRKRPLAVILGTNEIASAVAVHMNRIGWACVLSHDAFPPVIRRQMAFNDCLYGERITLEEVEAERADSTIELVEILDYTTKVAVTPLQFHDLVAIRTAHALVDARMQKYRATPDLRHLAKVAVGLGPNFAVGRNCDIAIETKPAQEGLIIQEGATEPADHVPNRLGDVGEERFAYSQKPGLWHSAVDIGVRVFKDFVVGHLNGEPVTAPLDGVLRGVVRDGLHIPAGVKLLEIDPRGRSAKWTGIDERSALVASGVSRAIRIELAKQNATRIEGPFVAH</sequence>
<protein>
    <submittedName>
        <fullName evidence="1">Xanthine dehydrogenase</fullName>
    </submittedName>
</protein>
<evidence type="ECO:0000313" key="2">
    <source>
        <dbReference type="Proteomes" id="UP000245137"/>
    </source>
</evidence>
<dbReference type="AlphaFoldDB" id="A0A2U1SRK2"/>
<evidence type="ECO:0000313" key="1">
    <source>
        <dbReference type="EMBL" id="PWB94235.1"/>
    </source>
</evidence>
<name>A0A2U1SRK2_METSR</name>
<organism evidence="1 2">
    <name type="scientific">Methylosinus sporium</name>
    <dbReference type="NCBI Taxonomy" id="428"/>
    <lineage>
        <taxon>Bacteria</taxon>
        <taxon>Pseudomonadati</taxon>
        <taxon>Pseudomonadota</taxon>
        <taxon>Alphaproteobacteria</taxon>
        <taxon>Hyphomicrobiales</taxon>
        <taxon>Methylocystaceae</taxon>
        <taxon>Methylosinus</taxon>
    </lineage>
</organism>
<accession>A0A2U1SRK2</accession>
<dbReference type="RefSeq" id="WP_108916932.1">
    <property type="nucleotide sequence ID" value="NZ_BGJY01000012.1"/>
</dbReference>
<comment type="caution">
    <text evidence="1">The sequence shown here is derived from an EMBL/GenBank/DDBJ whole genome shotgun (WGS) entry which is preliminary data.</text>
</comment>